<protein>
    <submittedName>
        <fullName evidence="2">Uncharacterized protein</fullName>
    </submittedName>
</protein>
<accession>A0A5B7CFU1</accession>
<dbReference type="EMBL" id="VSRR010000004">
    <property type="protein sequence ID" value="MPC07614.1"/>
    <property type="molecule type" value="Genomic_DNA"/>
</dbReference>
<comment type="caution">
    <text evidence="2">The sequence shown here is derived from an EMBL/GenBank/DDBJ whole genome shotgun (WGS) entry which is preliminary data.</text>
</comment>
<feature type="region of interest" description="Disordered" evidence="1">
    <location>
        <begin position="57"/>
        <end position="103"/>
    </location>
</feature>
<name>A0A5B7CFU1_PORTR</name>
<evidence type="ECO:0000313" key="3">
    <source>
        <dbReference type="Proteomes" id="UP000324222"/>
    </source>
</evidence>
<reference evidence="2 3" key="1">
    <citation type="submission" date="2019-05" db="EMBL/GenBank/DDBJ databases">
        <title>Another draft genome of Portunus trituberculatus and its Hox gene families provides insights of decapod evolution.</title>
        <authorList>
            <person name="Jeong J.-H."/>
            <person name="Song I."/>
            <person name="Kim S."/>
            <person name="Choi T."/>
            <person name="Kim D."/>
            <person name="Ryu S."/>
            <person name="Kim W."/>
        </authorList>
    </citation>
    <scope>NUCLEOTIDE SEQUENCE [LARGE SCALE GENOMIC DNA]</scope>
    <source>
        <tissue evidence="2">Muscle</tissue>
    </source>
</reference>
<gene>
    <name evidence="2" type="ORF">E2C01_000178</name>
</gene>
<evidence type="ECO:0000313" key="2">
    <source>
        <dbReference type="EMBL" id="MPC07614.1"/>
    </source>
</evidence>
<dbReference type="Proteomes" id="UP000324222">
    <property type="component" value="Unassembled WGS sequence"/>
</dbReference>
<organism evidence="2 3">
    <name type="scientific">Portunus trituberculatus</name>
    <name type="common">Swimming crab</name>
    <name type="synonym">Neptunus trituberculatus</name>
    <dbReference type="NCBI Taxonomy" id="210409"/>
    <lineage>
        <taxon>Eukaryota</taxon>
        <taxon>Metazoa</taxon>
        <taxon>Ecdysozoa</taxon>
        <taxon>Arthropoda</taxon>
        <taxon>Crustacea</taxon>
        <taxon>Multicrustacea</taxon>
        <taxon>Malacostraca</taxon>
        <taxon>Eumalacostraca</taxon>
        <taxon>Eucarida</taxon>
        <taxon>Decapoda</taxon>
        <taxon>Pleocyemata</taxon>
        <taxon>Brachyura</taxon>
        <taxon>Eubrachyura</taxon>
        <taxon>Portunoidea</taxon>
        <taxon>Portunidae</taxon>
        <taxon>Portuninae</taxon>
        <taxon>Portunus</taxon>
    </lineage>
</organism>
<dbReference type="AlphaFoldDB" id="A0A5B7CFU1"/>
<evidence type="ECO:0000256" key="1">
    <source>
        <dbReference type="SAM" id="MobiDB-lite"/>
    </source>
</evidence>
<keyword evidence="3" id="KW-1185">Reference proteome</keyword>
<feature type="compositionally biased region" description="Basic and acidic residues" evidence="1">
    <location>
        <begin position="93"/>
        <end position="102"/>
    </location>
</feature>
<sequence length="131" mass="14036">MDNHKLHCEHVSKYSGAFSRLTGCLVTSPQDGDGDGGGDGGCDYDADAITIADNKTRPQASITHAPPVPMPVKTYDLPTSRPFPPGFAQGRPEQGRDLRQRPGEQYMIQLAAATAPSTPAPTLPFFQTSHE</sequence>
<proteinExistence type="predicted"/>